<proteinExistence type="predicted"/>
<evidence type="ECO:0000256" key="2">
    <source>
        <dbReference type="ARBA" id="ARBA00022801"/>
    </source>
</evidence>
<organism evidence="5 6">
    <name type="scientific">Limnobacter humi</name>
    <dbReference type="NCBI Taxonomy" id="1778671"/>
    <lineage>
        <taxon>Bacteria</taxon>
        <taxon>Pseudomonadati</taxon>
        <taxon>Pseudomonadota</taxon>
        <taxon>Betaproteobacteria</taxon>
        <taxon>Burkholderiales</taxon>
        <taxon>Burkholderiaceae</taxon>
        <taxon>Limnobacter</taxon>
    </lineage>
</organism>
<dbReference type="Gene3D" id="2.40.100.10">
    <property type="entry name" value="Cyclophilin-like"/>
    <property type="match status" value="1"/>
</dbReference>
<sequence>METAIKPKQPEIYWLSDRALQLDLQGSATPSDLSSVRLLALWADLQSWSRSIDWPAHEWVLADQSITVVYQTPFDSVEHMTTLLRQVAERVAQVKSNPATPTRAERLHTIEVVYGPAHGADFERVCAALRCNARQLIALHTQAEYTVQFLGFLPGFAYLHGTPQALHLPRLESPRARVPAGSVAVAAGYTAIYPGECPGGWHLIGQAKLPLFNSAQQPPALLQPGDRVRFVEAPHV</sequence>
<evidence type="ECO:0000256" key="3">
    <source>
        <dbReference type="ARBA" id="ARBA00022840"/>
    </source>
</evidence>
<dbReference type="NCBIfam" id="TIGR00370">
    <property type="entry name" value="5-oxoprolinase subunit PxpB"/>
    <property type="match status" value="1"/>
</dbReference>
<reference evidence="5 6" key="1">
    <citation type="submission" date="2022-07" db="EMBL/GenBank/DDBJ databases">
        <authorList>
            <person name="Xamxidin M."/>
            <person name="Wu M."/>
        </authorList>
    </citation>
    <scope>NUCLEOTIDE SEQUENCE [LARGE SCALE GENOMIC DNA]</scope>
    <source>
        <strain evidence="5 6">NBRC 111650</strain>
    </source>
</reference>
<keyword evidence="1" id="KW-0547">Nucleotide-binding</keyword>
<dbReference type="EMBL" id="JANIGO010000002">
    <property type="protein sequence ID" value="MCQ8895884.1"/>
    <property type="molecule type" value="Genomic_DNA"/>
</dbReference>
<accession>A0ABT1WHG6</accession>
<keyword evidence="6" id="KW-1185">Reference proteome</keyword>
<name>A0ABT1WHG6_9BURK</name>
<evidence type="ECO:0000313" key="6">
    <source>
        <dbReference type="Proteomes" id="UP001204142"/>
    </source>
</evidence>
<dbReference type="EC" id="3.5.2.9" evidence="5"/>
<dbReference type="InterPro" id="IPR010016">
    <property type="entry name" value="PxpB"/>
</dbReference>
<keyword evidence="3" id="KW-0067">ATP-binding</keyword>
<feature type="domain" description="Carboxyltransferase" evidence="4">
    <location>
        <begin position="10"/>
        <end position="222"/>
    </location>
</feature>
<comment type="caution">
    <text evidence="5">The sequence shown here is derived from an EMBL/GenBank/DDBJ whole genome shotgun (WGS) entry which is preliminary data.</text>
</comment>
<dbReference type="SMART" id="SM00796">
    <property type="entry name" value="AHS1"/>
    <property type="match status" value="1"/>
</dbReference>
<dbReference type="SUPFAM" id="SSF50891">
    <property type="entry name" value="Cyclophilin-like"/>
    <property type="match status" value="1"/>
</dbReference>
<dbReference type="RefSeq" id="WP_256763649.1">
    <property type="nucleotide sequence ID" value="NZ_JANIGO010000002.1"/>
</dbReference>
<protein>
    <submittedName>
        <fullName evidence="5">5-oxoprolinase subunit PxpB</fullName>
        <ecNumber evidence="5">3.5.2.9</ecNumber>
    </submittedName>
</protein>
<dbReference type="PANTHER" id="PTHR34698">
    <property type="entry name" value="5-OXOPROLINASE SUBUNIT B"/>
    <property type="match status" value="1"/>
</dbReference>
<dbReference type="Pfam" id="PF02682">
    <property type="entry name" value="CT_C_D"/>
    <property type="match status" value="1"/>
</dbReference>
<evidence type="ECO:0000259" key="4">
    <source>
        <dbReference type="SMART" id="SM00796"/>
    </source>
</evidence>
<dbReference type="Proteomes" id="UP001204142">
    <property type="component" value="Unassembled WGS sequence"/>
</dbReference>
<dbReference type="InterPro" id="IPR029000">
    <property type="entry name" value="Cyclophilin-like_dom_sf"/>
</dbReference>
<dbReference type="InterPro" id="IPR003833">
    <property type="entry name" value="CT_C_D"/>
</dbReference>
<evidence type="ECO:0000256" key="1">
    <source>
        <dbReference type="ARBA" id="ARBA00022741"/>
    </source>
</evidence>
<dbReference type="GO" id="GO:0017168">
    <property type="term" value="F:5-oxoprolinase (ATP-hydrolyzing) activity"/>
    <property type="evidence" value="ECO:0007669"/>
    <property type="project" value="UniProtKB-EC"/>
</dbReference>
<keyword evidence="2 5" id="KW-0378">Hydrolase</keyword>
<evidence type="ECO:0000313" key="5">
    <source>
        <dbReference type="EMBL" id="MCQ8895884.1"/>
    </source>
</evidence>
<dbReference type="PANTHER" id="PTHR34698:SF2">
    <property type="entry name" value="5-OXOPROLINASE SUBUNIT B"/>
    <property type="match status" value="1"/>
</dbReference>
<gene>
    <name evidence="5" type="primary">pxpB</name>
    <name evidence="5" type="ORF">NQT62_05455</name>
</gene>